<dbReference type="GO" id="GO:0046872">
    <property type="term" value="F:metal ion binding"/>
    <property type="evidence" value="ECO:0007669"/>
    <property type="project" value="UniProtKB-KW"/>
</dbReference>
<keyword evidence="10" id="KW-1133">Transmembrane helix</keyword>
<evidence type="ECO:0000256" key="8">
    <source>
        <dbReference type="ARBA" id="ARBA00022842"/>
    </source>
</evidence>
<proteinExistence type="predicted"/>
<comment type="subcellular location">
    <subcellularLocation>
        <location evidence="2">Membrane</location>
        <topology evidence="2">Single-pass membrane protein</topology>
    </subcellularLocation>
</comment>
<dbReference type="EMBL" id="BHVQ01000001">
    <property type="protein sequence ID" value="GCA78142.1"/>
    <property type="molecule type" value="Genomic_DNA"/>
</dbReference>
<evidence type="ECO:0000256" key="1">
    <source>
        <dbReference type="ARBA" id="ARBA00001946"/>
    </source>
</evidence>
<keyword evidence="4" id="KW-0812">Transmembrane</keyword>
<sequence>MINYIVIGNSGVGKSSFINNYIGKQVAKTGKYKEITKDIKRYTKKSKNISLIDLPGLNFQQDSQTSSEVEQQNIAYLRKLIEVTKQFTIHGIIYVTAFHPRLSSAERETLRLIAKELPNHYWKNSMIVFTFCAGRLDTLGSDKFESGVQARLQEITDYLKKENRDFGFFKRVILVDNVNFNWHENAREISECLDEKI</sequence>
<evidence type="ECO:0000313" key="14">
    <source>
        <dbReference type="EMBL" id="GCA78142.1"/>
    </source>
</evidence>
<reference evidence="14 15" key="1">
    <citation type="submission" date="2018-09" db="EMBL/GenBank/DDBJ databases">
        <title>Evolutionary history of phycoerythrin pigmentation in the water bloom-forming cyanobacterium Microcystis aeruginosa.</title>
        <authorList>
            <person name="Tanabe Y."/>
            <person name="Tanabe Y."/>
            <person name="Yamaguchi H."/>
        </authorList>
    </citation>
    <scope>NUCLEOTIDE SEQUENCE [LARGE SCALE GENOMIC DNA]</scope>
    <source>
        <strain evidence="14 15">NIES-2521</strain>
    </source>
</reference>
<keyword evidence="3" id="KW-0813">Transport</keyword>
<keyword evidence="12" id="KW-0472">Membrane</keyword>
<evidence type="ECO:0000256" key="5">
    <source>
        <dbReference type="ARBA" id="ARBA00022723"/>
    </source>
</evidence>
<keyword evidence="7" id="KW-0378">Hydrolase</keyword>
<evidence type="ECO:0000256" key="10">
    <source>
        <dbReference type="ARBA" id="ARBA00022989"/>
    </source>
</evidence>
<keyword evidence="6" id="KW-0547">Nucleotide-binding</keyword>
<dbReference type="Proteomes" id="UP000324689">
    <property type="component" value="Unassembled WGS sequence"/>
</dbReference>
<evidence type="ECO:0000256" key="3">
    <source>
        <dbReference type="ARBA" id="ARBA00022448"/>
    </source>
</evidence>
<evidence type="ECO:0000256" key="2">
    <source>
        <dbReference type="ARBA" id="ARBA00004167"/>
    </source>
</evidence>
<dbReference type="RefSeq" id="WP_149973179.1">
    <property type="nucleotide sequence ID" value="NZ_BHVQ01000001.1"/>
</dbReference>
<comment type="cofactor">
    <cofactor evidence="1">
        <name>Mg(2+)</name>
        <dbReference type="ChEBI" id="CHEBI:18420"/>
    </cofactor>
</comment>
<accession>A0A5A5RYE2</accession>
<dbReference type="InterPro" id="IPR045058">
    <property type="entry name" value="GIMA/IAN/Toc"/>
</dbReference>
<dbReference type="SUPFAM" id="SSF52540">
    <property type="entry name" value="P-loop containing nucleoside triphosphate hydrolases"/>
    <property type="match status" value="1"/>
</dbReference>
<dbReference type="InterPro" id="IPR006703">
    <property type="entry name" value="G_AIG1"/>
</dbReference>
<protein>
    <submittedName>
        <fullName evidence="14">GTP-binding protein EngB</fullName>
    </submittedName>
</protein>
<dbReference type="Gene3D" id="3.40.50.300">
    <property type="entry name" value="P-loop containing nucleotide triphosphate hydrolases"/>
    <property type="match status" value="1"/>
</dbReference>
<comment type="caution">
    <text evidence="14">The sequence shown here is derived from an EMBL/GenBank/DDBJ whole genome shotgun (WGS) entry which is preliminary data.</text>
</comment>
<name>A0A5A5RYE2_MICAE</name>
<dbReference type="InterPro" id="IPR006073">
    <property type="entry name" value="GTP-bd"/>
</dbReference>
<evidence type="ECO:0000256" key="12">
    <source>
        <dbReference type="ARBA" id="ARBA00023136"/>
    </source>
</evidence>
<organism evidence="14 15">
    <name type="scientific">Microcystis aeruginosa NIES-2521</name>
    <dbReference type="NCBI Taxonomy" id="2303983"/>
    <lineage>
        <taxon>Bacteria</taxon>
        <taxon>Bacillati</taxon>
        <taxon>Cyanobacteriota</taxon>
        <taxon>Cyanophyceae</taxon>
        <taxon>Oscillatoriophycideae</taxon>
        <taxon>Chroococcales</taxon>
        <taxon>Microcystaceae</taxon>
        <taxon>Microcystis</taxon>
    </lineage>
</organism>
<dbReference type="AlphaFoldDB" id="A0A5A5RYE2"/>
<dbReference type="PROSITE" id="PS51720">
    <property type="entry name" value="G_AIG1"/>
    <property type="match status" value="1"/>
</dbReference>
<dbReference type="PANTHER" id="PTHR10903">
    <property type="entry name" value="GTPASE, IMAP FAMILY MEMBER-RELATED"/>
    <property type="match status" value="1"/>
</dbReference>
<evidence type="ECO:0000256" key="11">
    <source>
        <dbReference type="ARBA" id="ARBA00023134"/>
    </source>
</evidence>
<dbReference type="GO" id="GO:0015031">
    <property type="term" value="P:protein transport"/>
    <property type="evidence" value="ECO:0007669"/>
    <property type="project" value="UniProtKB-KW"/>
</dbReference>
<keyword evidence="11" id="KW-0342">GTP-binding</keyword>
<dbReference type="GO" id="GO:0005525">
    <property type="term" value="F:GTP binding"/>
    <property type="evidence" value="ECO:0007669"/>
    <property type="project" value="UniProtKB-KW"/>
</dbReference>
<evidence type="ECO:0000313" key="15">
    <source>
        <dbReference type="Proteomes" id="UP000324689"/>
    </source>
</evidence>
<gene>
    <name evidence="14" type="primary">engB</name>
    <name evidence="14" type="ORF">MiTs_00120</name>
</gene>
<feature type="domain" description="AIG1-type G" evidence="13">
    <location>
        <begin position="1"/>
        <end position="197"/>
    </location>
</feature>
<dbReference type="Pfam" id="PF01926">
    <property type="entry name" value="MMR_HSR1"/>
    <property type="match status" value="1"/>
</dbReference>
<dbReference type="PANTHER" id="PTHR10903:SF135">
    <property type="entry name" value="TRANSLOCASE OF CHLOROPLAST 120, CHLOROPLASTIC-RELATED"/>
    <property type="match status" value="1"/>
</dbReference>
<keyword evidence="9" id="KW-0653">Protein transport</keyword>
<evidence type="ECO:0000256" key="7">
    <source>
        <dbReference type="ARBA" id="ARBA00022801"/>
    </source>
</evidence>
<keyword evidence="8" id="KW-0460">Magnesium</keyword>
<dbReference type="InterPro" id="IPR027417">
    <property type="entry name" value="P-loop_NTPase"/>
</dbReference>
<keyword evidence="5" id="KW-0479">Metal-binding</keyword>
<evidence type="ECO:0000259" key="13">
    <source>
        <dbReference type="PROSITE" id="PS51720"/>
    </source>
</evidence>
<evidence type="ECO:0000256" key="4">
    <source>
        <dbReference type="ARBA" id="ARBA00022692"/>
    </source>
</evidence>
<dbReference type="GO" id="GO:0016787">
    <property type="term" value="F:hydrolase activity"/>
    <property type="evidence" value="ECO:0007669"/>
    <property type="project" value="UniProtKB-KW"/>
</dbReference>
<dbReference type="GO" id="GO:0016020">
    <property type="term" value="C:membrane"/>
    <property type="evidence" value="ECO:0007669"/>
    <property type="project" value="UniProtKB-SubCell"/>
</dbReference>
<evidence type="ECO:0000256" key="9">
    <source>
        <dbReference type="ARBA" id="ARBA00022927"/>
    </source>
</evidence>
<evidence type="ECO:0000256" key="6">
    <source>
        <dbReference type="ARBA" id="ARBA00022741"/>
    </source>
</evidence>